<reference evidence="10" key="2">
    <citation type="journal article" date="2022" name="Microbiol. Resour. Announc.">
        <title>Metagenome Sequencing to Explore Phylogenomics of Terrestrial Cyanobacteria.</title>
        <authorList>
            <person name="Ward R.D."/>
            <person name="Stajich J.E."/>
            <person name="Johansen J.R."/>
            <person name="Huntemann M."/>
            <person name="Clum A."/>
            <person name="Foster B."/>
            <person name="Foster B."/>
            <person name="Roux S."/>
            <person name="Palaniappan K."/>
            <person name="Varghese N."/>
            <person name="Mukherjee S."/>
            <person name="Reddy T.B.K."/>
            <person name="Daum C."/>
            <person name="Copeland A."/>
            <person name="Chen I.A."/>
            <person name="Ivanova N.N."/>
            <person name="Kyrpides N.C."/>
            <person name="Shapiro N."/>
            <person name="Eloe-Fadrosh E.A."/>
            <person name="Pietrasiak N."/>
        </authorList>
    </citation>
    <scope>NUCLEOTIDE SEQUENCE</scope>
    <source>
        <strain evidence="10">HA4357-MV3</strain>
    </source>
</reference>
<dbReference type="SUPFAM" id="SSF51905">
    <property type="entry name" value="FAD/NAD(P)-binding domain"/>
    <property type="match status" value="1"/>
</dbReference>
<keyword evidence="3" id="KW-0285">Flavoprotein</keyword>
<evidence type="ECO:0000313" key="11">
    <source>
        <dbReference type="Proteomes" id="UP000813215"/>
    </source>
</evidence>
<accession>A0A9E3H767</accession>
<evidence type="ECO:0000256" key="2">
    <source>
        <dbReference type="ARBA" id="ARBA00005272"/>
    </source>
</evidence>
<proteinExistence type="inferred from homology"/>
<dbReference type="PANTHER" id="PTHR42913:SF4">
    <property type="entry name" value="ALTERNATIVE NAD(P)H-UBIQUINONE OXIDOREDUCTASE C1, CHLOROPLASTIC_MITOCHONDRIAL"/>
    <property type="match status" value="1"/>
</dbReference>
<comment type="caution">
    <text evidence="10">The sequence shown here is derived from an EMBL/GenBank/DDBJ whole genome shotgun (WGS) entry which is preliminary data.</text>
</comment>
<comment type="catalytic activity">
    <reaction evidence="7">
        <text>demethylphylloquinone + NADPH + H(+) = demethylphylloquinol + NADP(+)</text>
        <dbReference type="Rhea" id="RHEA:47744"/>
        <dbReference type="ChEBI" id="CHEBI:15378"/>
        <dbReference type="ChEBI" id="CHEBI:31087"/>
        <dbReference type="ChEBI" id="CHEBI:57783"/>
        <dbReference type="ChEBI" id="CHEBI:58349"/>
        <dbReference type="ChEBI" id="CHEBI:87844"/>
        <dbReference type="EC" id="1.6.5.12"/>
    </reaction>
</comment>
<dbReference type="Pfam" id="PF07992">
    <property type="entry name" value="Pyr_redox_2"/>
    <property type="match status" value="1"/>
</dbReference>
<dbReference type="EC" id="1.6.5.12" evidence="8"/>
<evidence type="ECO:0000256" key="1">
    <source>
        <dbReference type="ARBA" id="ARBA00001974"/>
    </source>
</evidence>
<evidence type="ECO:0000256" key="7">
    <source>
        <dbReference type="ARBA" id="ARBA00052971"/>
    </source>
</evidence>
<comment type="cofactor">
    <cofactor evidence="1">
        <name>FAD</name>
        <dbReference type="ChEBI" id="CHEBI:57692"/>
    </cofactor>
</comment>
<sequence>MSEHKTRICILGGGFGGLYTALRLSQLPWESLAKPEIVLVDQSDRFVFSPLLYELLTGELQTWEIAPPFAELLKDTGVRFYQAAVSGIDIEQQKVYLQDGPEIGYDRLVLALGGETPLDIVPGATSYAYPFRTITDAYRLEERLRVLEESDVDKIRVAIVGAGYSGVELACKLADRLGSRGRFRLIELTDQILRTSPEFNRETARKALEERGIFIDLETKVEAIAQDTISLEYKGQIDTIPVDLVIWTVGTRVSPVVRNLGLKQNQRGQITTTPTLQVPDHPEIFALGDLAESHDAEGQLIPATAQAAFQQADYTAWNIWANLTNRPQIPFRYQYLGEMMALGTDNATLSGLGIKLEGSLAYLARRLAYLYRMPTLDHKLKVGFNWLARPIIETLSKS</sequence>
<dbReference type="PRINTS" id="PR00368">
    <property type="entry name" value="FADPNR"/>
</dbReference>
<dbReference type="InterPro" id="IPR051169">
    <property type="entry name" value="NADH-Q_oxidoreductase"/>
</dbReference>
<keyword evidence="6" id="KW-0560">Oxidoreductase</keyword>
<dbReference type="PANTHER" id="PTHR42913">
    <property type="entry name" value="APOPTOSIS-INDUCING FACTOR 1"/>
    <property type="match status" value="1"/>
</dbReference>
<dbReference type="EMBL" id="JAHHHW010000066">
    <property type="protein sequence ID" value="MBW4431316.1"/>
    <property type="molecule type" value="Genomic_DNA"/>
</dbReference>
<reference evidence="10" key="1">
    <citation type="submission" date="2021-05" db="EMBL/GenBank/DDBJ databases">
        <authorList>
            <person name="Pietrasiak N."/>
            <person name="Ward R."/>
            <person name="Stajich J.E."/>
            <person name="Kurbessoian T."/>
        </authorList>
    </citation>
    <scope>NUCLEOTIDE SEQUENCE</scope>
    <source>
        <strain evidence="10">HA4357-MV3</strain>
    </source>
</reference>
<keyword evidence="4" id="KW-0274">FAD</keyword>
<evidence type="ECO:0000256" key="3">
    <source>
        <dbReference type="ARBA" id="ARBA00022630"/>
    </source>
</evidence>
<dbReference type="Proteomes" id="UP000813215">
    <property type="component" value="Unassembled WGS sequence"/>
</dbReference>
<evidence type="ECO:0000313" key="10">
    <source>
        <dbReference type="EMBL" id="MBW4431316.1"/>
    </source>
</evidence>
<dbReference type="Gene3D" id="3.50.50.100">
    <property type="match status" value="1"/>
</dbReference>
<comment type="similarity">
    <text evidence="2">Belongs to the NADH dehydrogenase family.</text>
</comment>
<dbReference type="PRINTS" id="PR00411">
    <property type="entry name" value="PNDRDTASEI"/>
</dbReference>
<evidence type="ECO:0000256" key="8">
    <source>
        <dbReference type="ARBA" id="ARBA00066844"/>
    </source>
</evidence>
<dbReference type="GO" id="GO:0003955">
    <property type="term" value="F:NAD(P)H dehydrogenase (quinone) activity"/>
    <property type="evidence" value="ECO:0007669"/>
    <property type="project" value="TreeGrafter"/>
</dbReference>
<dbReference type="FunFam" id="3.50.50.100:FF:000010">
    <property type="entry name" value="Alternative NAD(P)H-ubiquinone oxidoreductase C1, chloroplastic/mitochondrial"/>
    <property type="match status" value="1"/>
</dbReference>
<evidence type="ECO:0000256" key="5">
    <source>
        <dbReference type="ARBA" id="ARBA00022857"/>
    </source>
</evidence>
<name>A0A9E3H767_9NOST</name>
<dbReference type="InterPro" id="IPR023753">
    <property type="entry name" value="FAD/NAD-binding_dom"/>
</dbReference>
<dbReference type="InterPro" id="IPR036188">
    <property type="entry name" value="FAD/NAD-bd_sf"/>
</dbReference>
<dbReference type="GO" id="GO:0019646">
    <property type="term" value="P:aerobic electron transport chain"/>
    <property type="evidence" value="ECO:0007669"/>
    <property type="project" value="TreeGrafter"/>
</dbReference>
<evidence type="ECO:0000256" key="6">
    <source>
        <dbReference type="ARBA" id="ARBA00023002"/>
    </source>
</evidence>
<gene>
    <name evidence="10" type="ORF">KME28_06210</name>
</gene>
<dbReference type="AlphaFoldDB" id="A0A9E3H767"/>
<evidence type="ECO:0000256" key="4">
    <source>
        <dbReference type="ARBA" id="ARBA00022827"/>
    </source>
</evidence>
<feature type="domain" description="FAD/NAD(P)-binding" evidence="9">
    <location>
        <begin position="7"/>
        <end position="312"/>
    </location>
</feature>
<organism evidence="10 11">
    <name type="scientific">Pelatocladus maniniholoensis HA4357-MV3</name>
    <dbReference type="NCBI Taxonomy" id="1117104"/>
    <lineage>
        <taxon>Bacteria</taxon>
        <taxon>Bacillati</taxon>
        <taxon>Cyanobacteriota</taxon>
        <taxon>Cyanophyceae</taxon>
        <taxon>Nostocales</taxon>
        <taxon>Nostocaceae</taxon>
        <taxon>Pelatocladus</taxon>
    </lineage>
</organism>
<keyword evidence="5" id="KW-0521">NADP</keyword>
<protein>
    <recommendedName>
        <fullName evidence="8">demethylphylloquinone reductase</fullName>
        <ecNumber evidence="8">1.6.5.12</ecNumber>
    </recommendedName>
</protein>
<evidence type="ECO:0000259" key="9">
    <source>
        <dbReference type="Pfam" id="PF07992"/>
    </source>
</evidence>